<proteinExistence type="predicted"/>
<sequence>MVKKIMSPESVKTNKMKHHFDAKYPNFMDKDVHYFKNKADGVKKTDFMFVASTFSKKLQPLKLHSWWLELCLELNIHGIPLLVDSVHEVVDIWMKDTSGLGLNMHP</sequence>
<accession>A0A0K2THF5</accession>
<evidence type="ECO:0000313" key="1">
    <source>
        <dbReference type="EMBL" id="CDW25478.1"/>
    </source>
</evidence>
<organism evidence="1">
    <name type="scientific">Lepeophtheirus salmonis</name>
    <name type="common">Salmon louse</name>
    <name type="synonym">Caligus salmonis</name>
    <dbReference type="NCBI Taxonomy" id="72036"/>
    <lineage>
        <taxon>Eukaryota</taxon>
        <taxon>Metazoa</taxon>
        <taxon>Ecdysozoa</taxon>
        <taxon>Arthropoda</taxon>
        <taxon>Crustacea</taxon>
        <taxon>Multicrustacea</taxon>
        <taxon>Hexanauplia</taxon>
        <taxon>Copepoda</taxon>
        <taxon>Siphonostomatoida</taxon>
        <taxon>Caligidae</taxon>
        <taxon>Lepeophtheirus</taxon>
    </lineage>
</organism>
<dbReference type="EMBL" id="HACA01008119">
    <property type="protein sequence ID" value="CDW25480.1"/>
    <property type="molecule type" value="Transcribed_RNA"/>
</dbReference>
<protein>
    <submittedName>
        <fullName evidence="1">Uncharacterized protein</fullName>
    </submittedName>
</protein>
<dbReference type="EMBL" id="HACA01008118">
    <property type="protein sequence ID" value="CDW25479.1"/>
    <property type="molecule type" value="Transcribed_RNA"/>
</dbReference>
<reference evidence="1" key="1">
    <citation type="submission" date="2014-05" db="EMBL/GenBank/DDBJ databases">
        <authorList>
            <person name="Chronopoulou M."/>
        </authorList>
    </citation>
    <scope>NUCLEOTIDE SEQUENCE</scope>
    <source>
        <tissue evidence="1">Whole organism</tissue>
    </source>
</reference>
<name>A0A0K2THF5_LEPSM</name>
<dbReference type="EMBL" id="HACA01008117">
    <property type="protein sequence ID" value="CDW25478.1"/>
    <property type="molecule type" value="Transcribed_RNA"/>
</dbReference>
<dbReference type="AlphaFoldDB" id="A0A0K2THF5"/>